<keyword evidence="8" id="KW-0234">DNA repair</keyword>
<evidence type="ECO:0000256" key="5">
    <source>
        <dbReference type="ARBA" id="ARBA00023015"/>
    </source>
</evidence>
<protein>
    <recommendedName>
        <fullName evidence="3">Swi5-dependent recombination DNA repair protein 1 homolog</fullName>
    </recommendedName>
    <alternativeName>
        <fullName evidence="10">Meiosis protein 5 homolog</fullName>
    </alternativeName>
</protein>
<gene>
    <name evidence="13" type="ORF">PACLA_8A068075</name>
</gene>
<dbReference type="Pfam" id="PF10376">
    <property type="entry name" value="Mei5"/>
    <property type="match status" value="1"/>
</dbReference>
<comment type="caution">
    <text evidence="13">The sequence shown here is derived from an EMBL/GenBank/DDBJ whole genome shotgun (WGS) entry which is preliminary data.</text>
</comment>
<evidence type="ECO:0000256" key="12">
    <source>
        <dbReference type="SAM" id="MobiDB-lite"/>
    </source>
</evidence>
<comment type="similarity">
    <text evidence="2">Belongs to the SFR1/MEI5 family.</text>
</comment>
<keyword evidence="6 11" id="KW-0175">Coiled coil</keyword>
<dbReference type="Proteomes" id="UP001152795">
    <property type="component" value="Unassembled WGS sequence"/>
</dbReference>
<keyword evidence="14" id="KW-1185">Reference proteome</keyword>
<keyword evidence="7" id="KW-0804">Transcription</keyword>
<keyword evidence="9" id="KW-0539">Nucleus</keyword>
<proteinExistence type="inferred from homology"/>
<evidence type="ECO:0000256" key="2">
    <source>
        <dbReference type="ARBA" id="ARBA00008729"/>
    </source>
</evidence>
<evidence type="ECO:0000313" key="14">
    <source>
        <dbReference type="Proteomes" id="UP001152795"/>
    </source>
</evidence>
<keyword evidence="5" id="KW-0805">Transcription regulation</keyword>
<dbReference type="InterPro" id="IPR018468">
    <property type="entry name" value="SFR1/Mei5"/>
</dbReference>
<dbReference type="EMBL" id="CACRXK020002850">
    <property type="protein sequence ID" value="CAB3996345.1"/>
    <property type="molecule type" value="Genomic_DNA"/>
</dbReference>
<evidence type="ECO:0000256" key="1">
    <source>
        <dbReference type="ARBA" id="ARBA00004123"/>
    </source>
</evidence>
<evidence type="ECO:0000256" key="4">
    <source>
        <dbReference type="ARBA" id="ARBA00022763"/>
    </source>
</evidence>
<keyword evidence="4" id="KW-0227">DNA damage</keyword>
<comment type="subcellular location">
    <subcellularLocation>
        <location evidence="1">Nucleus</location>
    </subcellularLocation>
</comment>
<dbReference type="GO" id="GO:0000724">
    <property type="term" value="P:double-strand break repair via homologous recombination"/>
    <property type="evidence" value="ECO:0007669"/>
    <property type="project" value="InterPro"/>
</dbReference>
<feature type="region of interest" description="Disordered" evidence="12">
    <location>
        <begin position="55"/>
        <end position="100"/>
    </location>
</feature>
<evidence type="ECO:0000256" key="8">
    <source>
        <dbReference type="ARBA" id="ARBA00023204"/>
    </source>
</evidence>
<dbReference type="AlphaFoldDB" id="A0A6S7GXM4"/>
<evidence type="ECO:0000256" key="3">
    <source>
        <dbReference type="ARBA" id="ARBA00014688"/>
    </source>
</evidence>
<evidence type="ECO:0000256" key="9">
    <source>
        <dbReference type="ARBA" id="ARBA00023242"/>
    </source>
</evidence>
<feature type="coiled-coil region" evidence="11">
    <location>
        <begin position="100"/>
        <end position="149"/>
    </location>
</feature>
<organism evidence="13 14">
    <name type="scientific">Paramuricea clavata</name>
    <name type="common">Red gorgonian</name>
    <name type="synonym">Violescent sea-whip</name>
    <dbReference type="NCBI Taxonomy" id="317549"/>
    <lineage>
        <taxon>Eukaryota</taxon>
        <taxon>Metazoa</taxon>
        <taxon>Cnidaria</taxon>
        <taxon>Anthozoa</taxon>
        <taxon>Octocorallia</taxon>
        <taxon>Malacalcyonacea</taxon>
        <taxon>Plexauridae</taxon>
        <taxon>Paramuricea</taxon>
    </lineage>
</organism>
<sequence length="186" mass="21588">MREMLARKFKMADERNEEAVSDIIKESKEATALNESSGKQETKCSMLIQNRKISSQFTSPVTKRSSPDSGKIQQSLRTKRAKYNSKDGDGNQSYKEANEKKELESVLRKKEDTLRKLKLVKMYRAKNNLTDLEELIEKWRSICQQAAEDLYGKFNQANTLTMGKFLDGLRVKHDLIRYSEDEEAFY</sequence>
<feature type="compositionally biased region" description="Polar residues" evidence="12">
    <location>
        <begin position="55"/>
        <end position="76"/>
    </location>
</feature>
<reference evidence="13" key="1">
    <citation type="submission" date="2020-04" db="EMBL/GenBank/DDBJ databases">
        <authorList>
            <person name="Alioto T."/>
            <person name="Alioto T."/>
            <person name="Gomez Garrido J."/>
        </authorList>
    </citation>
    <scope>NUCLEOTIDE SEQUENCE</scope>
    <source>
        <strain evidence="13">A484AB</strain>
    </source>
</reference>
<dbReference type="Gene3D" id="6.10.140.1020">
    <property type="match status" value="1"/>
</dbReference>
<evidence type="ECO:0000313" key="13">
    <source>
        <dbReference type="EMBL" id="CAB3996345.1"/>
    </source>
</evidence>
<evidence type="ECO:0000256" key="7">
    <source>
        <dbReference type="ARBA" id="ARBA00023163"/>
    </source>
</evidence>
<dbReference type="InterPro" id="IPR042429">
    <property type="entry name" value="SFR1"/>
</dbReference>
<dbReference type="GO" id="GO:0032798">
    <property type="term" value="C:Swi5-Sfr1 complex"/>
    <property type="evidence" value="ECO:0007669"/>
    <property type="project" value="InterPro"/>
</dbReference>
<accession>A0A6S7GXM4</accession>
<dbReference type="PANTHER" id="PTHR28643:SF1">
    <property type="entry name" value="SWI5-DEPENDENT RECOMBINATION DNA REPAIR PROTEIN 1 HOMOLOG"/>
    <property type="match status" value="1"/>
</dbReference>
<evidence type="ECO:0000256" key="11">
    <source>
        <dbReference type="SAM" id="Coils"/>
    </source>
</evidence>
<dbReference type="GO" id="GO:0003713">
    <property type="term" value="F:transcription coactivator activity"/>
    <property type="evidence" value="ECO:0007669"/>
    <property type="project" value="InterPro"/>
</dbReference>
<evidence type="ECO:0000256" key="6">
    <source>
        <dbReference type="ARBA" id="ARBA00023054"/>
    </source>
</evidence>
<dbReference type="OrthoDB" id="10051617at2759"/>
<evidence type="ECO:0000256" key="10">
    <source>
        <dbReference type="ARBA" id="ARBA00033234"/>
    </source>
</evidence>
<name>A0A6S7GXM4_PARCT</name>
<dbReference type="PANTHER" id="PTHR28643">
    <property type="entry name" value="SWI5-DEPENDENT RECOMBINATION DNA REPAIR PROTEIN 1 HOMOLOG"/>
    <property type="match status" value="1"/>
</dbReference>